<dbReference type="GO" id="GO:0004074">
    <property type="term" value="F:biliverdin reductase [NAD(P)H] activity"/>
    <property type="evidence" value="ECO:0007669"/>
    <property type="project" value="TreeGrafter"/>
</dbReference>
<dbReference type="InterPro" id="IPR016040">
    <property type="entry name" value="NAD(P)-bd_dom"/>
</dbReference>
<keyword evidence="3" id="KW-1185">Reference proteome</keyword>
<proteinExistence type="predicted"/>
<accession>A0AAD5PMA2</accession>
<evidence type="ECO:0000259" key="1">
    <source>
        <dbReference type="Pfam" id="PF13460"/>
    </source>
</evidence>
<dbReference type="Gene3D" id="3.40.50.720">
    <property type="entry name" value="NAD(P)-binding Rossmann-like Domain"/>
    <property type="match status" value="1"/>
</dbReference>
<dbReference type="InterPro" id="IPR051606">
    <property type="entry name" value="Polyketide_Oxido-like"/>
</dbReference>
<organism evidence="2 3">
    <name type="scientific">Daphnia sinensis</name>
    <dbReference type="NCBI Taxonomy" id="1820382"/>
    <lineage>
        <taxon>Eukaryota</taxon>
        <taxon>Metazoa</taxon>
        <taxon>Ecdysozoa</taxon>
        <taxon>Arthropoda</taxon>
        <taxon>Crustacea</taxon>
        <taxon>Branchiopoda</taxon>
        <taxon>Diplostraca</taxon>
        <taxon>Cladocera</taxon>
        <taxon>Anomopoda</taxon>
        <taxon>Daphniidae</taxon>
        <taxon>Daphnia</taxon>
        <taxon>Daphnia similis group</taxon>
    </lineage>
</organism>
<dbReference type="InterPro" id="IPR036291">
    <property type="entry name" value="NAD(P)-bd_dom_sf"/>
</dbReference>
<protein>
    <recommendedName>
        <fullName evidence="1">NAD(P)-binding domain-containing protein</fullName>
    </recommendedName>
</protein>
<sequence length="212" mass="23348">MSKVIEKVVIFGGTGQTGLCCIEQALKKGFKVTALVRDLSRLPDEVAPKINVINGNSTIKEDVAKALEGQDAVIVTLGTRNDLNFTTVMSDSLKLILDTMCETGVKTISACMSSFLFMDPERVPPRFAEINADHKRMLETLQSPKYESLDWIAVLPPHIADEPSSNNQFKVNHGSSPGRQIPKSDLGQFMVECLSQPEHYHQLCGLAYPTLQ</sequence>
<dbReference type="GO" id="GO:0042602">
    <property type="term" value="F:riboflavin reductase (NADPH) activity"/>
    <property type="evidence" value="ECO:0007669"/>
    <property type="project" value="TreeGrafter"/>
</dbReference>
<name>A0AAD5PMA2_9CRUS</name>
<dbReference type="EMBL" id="WJBH02000010">
    <property type="protein sequence ID" value="KAI9551822.1"/>
    <property type="molecule type" value="Genomic_DNA"/>
</dbReference>
<dbReference type="Proteomes" id="UP000820818">
    <property type="component" value="Linkage Group LG10"/>
</dbReference>
<comment type="caution">
    <text evidence="2">The sequence shown here is derived from an EMBL/GenBank/DDBJ whole genome shotgun (WGS) entry which is preliminary data.</text>
</comment>
<dbReference type="Pfam" id="PF13460">
    <property type="entry name" value="NAD_binding_10"/>
    <property type="match status" value="1"/>
</dbReference>
<gene>
    <name evidence="2" type="ORF">GHT06_022158</name>
</gene>
<feature type="domain" description="NAD(P)-binding" evidence="1">
    <location>
        <begin position="12"/>
        <end position="197"/>
    </location>
</feature>
<dbReference type="PANTHER" id="PTHR43355">
    <property type="entry name" value="FLAVIN REDUCTASE (NADPH)"/>
    <property type="match status" value="1"/>
</dbReference>
<dbReference type="PANTHER" id="PTHR43355:SF2">
    <property type="entry name" value="FLAVIN REDUCTASE (NADPH)"/>
    <property type="match status" value="1"/>
</dbReference>
<reference evidence="2 3" key="1">
    <citation type="submission" date="2022-05" db="EMBL/GenBank/DDBJ databases">
        <title>A multi-omics perspective on studying reproductive biology in Daphnia sinensis.</title>
        <authorList>
            <person name="Jia J."/>
        </authorList>
    </citation>
    <scope>NUCLEOTIDE SEQUENCE [LARGE SCALE GENOMIC DNA]</scope>
    <source>
        <strain evidence="2 3">WSL</strain>
    </source>
</reference>
<dbReference type="CDD" id="cd05244">
    <property type="entry name" value="BVR-B_like_SDR_a"/>
    <property type="match status" value="1"/>
</dbReference>
<dbReference type="AlphaFoldDB" id="A0AAD5PMA2"/>
<evidence type="ECO:0000313" key="3">
    <source>
        <dbReference type="Proteomes" id="UP000820818"/>
    </source>
</evidence>
<dbReference type="SUPFAM" id="SSF51735">
    <property type="entry name" value="NAD(P)-binding Rossmann-fold domains"/>
    <property type="match status" value="1"/>
</dbReference>
<evidence type="ECO:0000313" key="2">
    <source>
        <dbReference type="EMBL" id="KAI9551822.1"/>
    </source>
</evidence>